<dbReference type="InterPro" id="IPR014756">
    <property type="entry name" value="Ig_E-set"/>
</dbReference>
<comment type="caution">
    <text evidence="2">The sequence shown here is derived from an EMBL/GenBank/DDBJ whole genome shotgun (WGS) entry which is preliminary data.</text>
</comment>
<dbReference type="Pfam" id="PF01833">
    <property type="entry name" value="TIG"/>
    <property type="match status" value="1"/>
</dbReference>
<dbReference type="Gene3D" id="2.60.40.10">
    <property type="entry name" value="Immunoglobulins"/>
    <property type="match status" value="1"/>
</dbReference>
<gene>
    <name evidence="2" type="ORF">FB562_2195</name>
</gene>
<evidence type="ECO:0000313" key="2">
    <source>
        <dbReference type="EMBL" id="TQL46671.1"/>
    </source>
</evidence>
<keyword evidence="3" id="KW-1185">Reference proteome</keyword>
<dbReference type="RefSeq" id="WP_141881321.1">
    <property type="nucleotide sequence ID" value="NZ_VFOM01000002.1"/>
</dbReference>
<proteinExistence type="predicted"/>
<accession>A0A542YF26</accession>
<name>A0A542YF26_9MICO</name>
<evidence type="ECO:0000259" key="1">
    <source>
        <dbReference type="Pfam" id="PF01833"/>
    </source>
</evidence>
<dbReference type="InterPro" id="IPR002909">
    <property type="entry name" value="IPT_dom"/>
</dbReference>
<dbReference type="EMBL" id="VFOM01000002">
    <property type="protein sequence ID" value="TQL46671.1"/>
    <property type="molecule type" value="Genomic_DNA"/>
</dbReference>
<dbReference type="SUPFAM" id="SSF81296">
    <property type="entry name" value="E set domains"/>
    <property type="match status" value="1"/>
</dbReference>
<sequence>MADQTLYDTTTPSVGSVALAHQKILRMKLAGAFINCTGDINNLAGNPAPIIVQREVYGTKGRTSQDIIGYNFAPTFSVEGVRDPITKKIVAAQAWVIDLLNAAYSEGELNKREFQWFDALDEDLPAFEGKFSVAVADLNTGYADKGGWTFTLTNDGVVERIVSPIAGAGIPIIESVGPAGQTVGDQVVIRGYGFTGTTAVTIDTITVAEYVVVDANTIVAVIPAAVAGPAPVIVTNAGGASTAFNYTAAA</sequence>
<dbReference type="GO" id="GO:0005975">
    <property type="term" value="P:carbohydrate metabolic process"/>
    <property type="evidence" value="ECO:0007669"/>
    <property type="project" value="UniProtKB-ARBA"/>
</dbReference>
<dbReference type="AlphaFoldDB" id="A0A542YF26"/>
<dbReference type="Proteomes" id="UP000317998">
    <property type="component" value="Unassembled WGS sequence"/>
</dbReference>
<dbReference type="InterPro" id="IPR013783">
    <property type="entry name" value="Ig-like_fold"/>
</dbReference>
<evidence type="ECO:0000313" key="3">
    <source>
        <dbReference type="Proteomes" id="UP000317998"/>
    </source>
</evidence>
<feature type="domain" description="IPT/TIG" evidence="1">
    <location>
        <begin position="171"/>
        <end position="246"/>
    </location>
</feature>
<protein>
    <submittedName>
        <fullName evidence="2">IPT/TIG domain-containing protein</fullName>
    </submittedName>
</protein>
<reference evidence="2 3" key="1">
    <citation type="submission" date="2019-06" db="EMBL/GenBank/DDBJ databases">
        <title>Sequencing the genomes of 1000 actinobacteria strains.</title>
        <authorList>
            <person name="Klenk H.-P."/>
        </authorList>
    </citation>
    <scope>NUCLEOTIDE SEQUENCE [LARGE SCALE GENOMIC DNA]</scope>
    <source>
        <strain evidence="2 3">DSM 26477</strain>
    </source>
</reference>
<dbReference type="OrthoDB" id="5106823at2"/>
<organism evidence="2 3">
    <name type="scientific">Homoserinimonas aerilata</name>
    <dbReference type="NCBI Taxonomy" id="1162970"/>
    <lineage>
        <taxon>Bacteria</taxon>
        <taxon>Bacillati</taxon>
        <taxon>Actinomycetota</taxon>
        <taxon>Actinomycetes</taxon>
        <taxon>Micrococcales</taxon>
        <taxon>Microbacteriaceae</taxon>
        <taxon>Homoserinimonas</taxon>
    </lineage>
</organism>